<dbReference type="Proteomes" id="UP000514716">
    <property type="component" value="Chromosome"/>
</dbReference>
<dbReference type="AlphaFoldDB" id="A0A7D7MIB4"/>
<dbReference type="SUPFAM" id="SSF54637">
    <property type="entry name" value="Thioesterase/thiol ester dehydrase-isomerase"/>
    <property type="match status" value="1"/>
</dbReference>
<organism evidence="1 2">
    <name type="scientific">Planococcus maritimus</name>
    <dbReference type="NCBI Taxonomy" id="192421"/>
    <lineage>
        <taxon>Bacteria</taxon>
        <taxon>Bacillati</taxon>
        <taxon>Bacillota</taxon>
        <taxon>Bacilli</taxon>
        <taxon>Bacillales</taxon>
        <taxon>Caryophanaceae</taxon>
        <taxon>Planococcus</taxon>
    </lineage>
</organism>
<dbReference type="KEGG" id="pdec:H1Q58_06830"/>
<dbReference type="Pfam" id="PF13279">
    <property type="entry name" value="4HBT_2"/>
    <property type="match status" value="1"/>
</dbReference>
<keyword evidence="2" id="KW-1185">Reference proteome</keyword>
<protein>
    <submittedName>
        <fullName evidence="1">Acyl-CoA thioesterase</fullName>
    </submittedName>
</protein>
<evidence type="ECO:0000313" key="2">
    <source>
        <dbReference type="Proteomes" id="UP000514716"/>
    </source>
</evidence>
<dbReference type="InterPro" id="IPR050563">
    <property type="entry name" value="4-hydroxybenzoyl-CoA_TE"/>
</dbReference>
<sequence>MTAAYIEDFDQWQQEFSFYAPVHVRFSETDMFGHVNNTVPIAYFEYARIEFMKEVGLMQAWLSKNSDLIPVVADMQVDFVRQVFFDEQLKVFVKVQSIGNSSADIHYWAVNDKQETCFTGRGAIVQISKASGKGHPWSDLDKKMLQNGRLTSAGNKN</sequence>
<proteinExistence type="predicted"/>
<gene>
    <name evidence="1" type="ORF">H1Q58_06830</name>
</gene>
<evidence type="ECO:0000313" key="1">
    <source>
        <dbReference type="EMBL" id="QMT18670.1"/>
    </source>
</evidence>
<dbReference type="PANTHER" id="PTHR31793">
    <property type="entry name" value="4-HYDROXYBENZOYL-COA THIOESTERASE FAMILY MEMBER"/>
    <property type="match status" value="1"/>
</dbReference>
<name>A0A7D7MIB4_PLAMR</name>
<dbReference type="Gene3D" id="3.10.129.10">
    <property type="entry name" value="Hotdog Thioesterase"/>
    <property type="match status" value="1"/>
</dbReference>
<dbReference type="CDD" id="cd00586">
    <property type="entry name" value="4HBT"/>
    <property type="match status" value="1"/>
</dbReference>
<dbReference type="RefSeq" id="WP_182093185.1">
    <property type="nucleotide sequence ID" value="NZ_CP059540.1"/>
</dbReference>
<dbReference type="EMBL" id="CP059540">
    <property type="protein sequence ID" value="QMT18670.1"/>
    <property type="molecule type" value="Genomic_DNA"/>
</dbReference>
<dbReference type="InterPro" id="IPR029069">
    <property type="entry name" value="HotDog_dom_sf"/>
</dbReference>
<dbReference type="PANTHER" id="PTHR31793:SF24">
    <property type="entry name" value="LONG-CHAIN ACYL-COA THIOESTERASE FADM"/>
    <property type="match status" value="1"/>
</dbReference>
<dbReference type="GO" id="GO:0047617">
    <property type="term" value="F:fatty acyl-CoA hydrolase activity"/>
    <property type="evidence" value="ECO:0007669"/>
    <property type="project" value="TreeGrafter"/>
</dbReference>
<accession>A0A7D7MIB4</accession>
<reference evidence="1 2" key="1">
    <citation type="submission" date="2020-07" db="EMBL/GenBank/DDBJ databases">
        <title>Screening of a cold-adapted Planococcus bacterium producing protease in traditional shrimp paste and protease identification by genome sequencing.</title>
        <authorList>
            <person name="Gao R."/>
            <person name="Leng W."/>
            <person name="Chu Q."/>
            <person name="Wu X."/>
            <person name="Liu H."/>
            <person name="Li X."/>
        </authorList>
    </citation>
    <scope>NUCLEOTIDE SEQUENCE [LARGE SCALE GENOMIC DNA]</scope>
    <source>
        <strain evidence="1 2">XJ11</strain>
    </source>
</reference>